<organism evidence="2 3">
    <name type="scientific">Glonium stellatum</name>
    <dbReference type="NCBI Taxonomy" id="574774"/>
    <lineage>
        <taxon>Eukaryota</taxon>
        <taxon>Fungi</taxon>
        <taxon>Dikarya</taxon>
        <taxon>Ascomycota</taxon>
        <taxon>Pezizomycotina</taxon>
        <taxon>Dothideomycetes</taxon>
        <taxon>Pleosporomycetidae</taxon>
        <taxon>Gloniales</taxon>
        <taxon>Gloniaceae</taxon>
        <taxon>Glonium</taxon>
    </lineage>
</organism>
<dbReference type="AlphaFoldDB" id="A0A8E2JYW6"/>
<name>A0A8E2JYW6_9PEZI</name>
<evidence type="ECO:0000256" key="1">
    <source>
        <dbReference type="SAM" id="MobiDB-lite"/>
    </source>
</evidence>
<feature type="region of interest" description="Disordered" evidence="1">
    <location>
        <begin position="324"/>
        <end position="349"/>
    </location>
</feature>
<feature type="compositionally biased region" description="Basic and acidic residues" evidence="1">
    <location>
        <begin position="331"/>
        <end position="349"/>
    </location>
</feature>
<feature type="region of interest" description="Disordered" evidence="1">
    <location>
        <begin position="1"/>
        <end position="31"/>
    </location>
</feature>
<dbReference type="OrthoDB" id="3485856at2759"/>
<protein>
    <submittedName>
        <fullName evidence="2">Uncharacterized protein</fullName>
    </submittedName>
</protein>
<keyword evidence="3" id="KW-1185">Reference proteome</keyword>
<gene>
    <name evidence="2" type="ORF">AOQ84DRAFT_384631</name>
</gene>
<dbReference type="Proteomes" id="UP000250140">
    <property type="component" value="Unassembled WGS sequence"/>
</dbReference>
<proteinExistence type="predicted"/>
<evidence type="ECO:0000313" key="3">
    <source>
        <dbReference type="Proteomes" id="UP000250140"/>
    </source>
</evidence>
<reference evidence="2 3" key="1">
    <citation type="journal article" date="2016" name="Nat. Commun.">
        <title>Ectomycorrhizal ecology is imprinted in the genome of the dominant symbiotic fungus Cenococcum geophilum.</title>
        <authorList>
            <consortium name="DOE Joint Genome Institute"/>
            <person name="Peter M."/>
            <person name="Kohler A."/>
            <person name="Ohm R.A."/>
            <person name="Kuo A."/>
            <person name="Krutzmann J."/>
            <person name="Morin E."/>
            <person name="Arend M."/>
            <person name="Barry K.W."/>
            <person name="Binder M."/>
            <person name="Choi C."/>
            <person name="Clum A."/>
            <person name="Copeland A."/>
            <person name="Grisel N."/>
            <person name="Haridas S."/>
            <person name="Kipfer T."/>
            <person name="LaButti K."/>
            <person name="Lindquist E."/>
            <person name="Lipzen A."/>
            <person name="Maire R."/>
            <person name="Meier B."/>
            <person name="Mihaltcheva S."/>
            <person name="Molinier V."/>
            <person name="Murat C."/>
            <person name="Poggeler S."/>
            <person name="Quandt C.A."/>
            <person name="Sperisen C."/>
            <person name="Tritt A."/>
            <person name="Tisserant E."/>
            <person name="Crous P.W."/>
            <person name="Henrissat B."/>
            <person name="Nehls U."/>
            <person name="Egli S."/>
            <person name="Spatafora J.W."/>
            <person name="Grigoriev I.V."/>
            <person name="Martin F.M."/>
        </authorList>
    </citation>
    <scope>NUCLEOTIDE SEQUENCE [LARGE SCALE GENOMIC DNA]</scope>
    <source>
        <strain evidence="2 3">CBS 207.34</strain>
    </source>
</reference>
<dbReference type="EMBL" id="KV748558">
    <property type="protein sequence ID" value="OCL14568.1"/>
    <property type="molecule type" value="Genomic_DNA"/>
</dbReference>
<sequence>MSTSQPPLKEHQHITPPSSFVDTPLTPPPTDEKAFTQASRIIALFKDIQAGRHIKQHTWVEFQLGRGEYDEIERRLRRDESLFGYVKDKIRYDYDKEKNQLIIRMPTAVHELFIARVEDAIYSQLKLICERPGSAAHFAQKVHPARSTEIYFPVDTPPGIKSKHEPDASFWHDDAQYPGIIIEVAYSQKKNRLDRLAENYLLDSDASVQAVVGLDIEYGKKGSRKATLSIWRTYIAHTSDGDELRVVQEIADEAFRDDQGNPTDYPGLRLYLSDFACEELTQNAISAGDGEVFLSAQQLCRCLAAAEDKTQGKRTLVKHSILPGVKKRKRSETPPERMASDDEAKYVEQEERVAKRIADNDLDYRGT</sequence>
<evidence type="ECO:0000313" key="2">
    <source>
        <dbReference type="EMBL" id="OCL14568.1"/>
    </source>
</evidence>
<accession>A0A8E2JYW6</accession>